<reference evidence="1 2" key="1">
    <citation type="journal article" date="2016" name="Nat. Commun.">
        <title>Thousands of microbial genomes shed light on interconnected biogeochemical processes in an aquifer system.</title>
        <authorList>
            <person name="Anantharaman K."/>
            <person name="Brown C.T."/>
            <person name="Hug L.A."/>
            <person name="Sharon I."/>
            <person name="Castelle C.J."/>
            <person name="Probst A.J."/>
            <person name="Thomas B.C."/>
            <person name="Singh A."/>
            <person name="Wilkins M.J."/>
            <person name="Karaoz U."/>
            <person name="Brodie E.L."/>
            <person name="Williams K.H."/>
            <person name="Hubbard S.S."/>
            <person name="Banfield J.F."/>
        </authorList>
    </citation>
    <scope>NUCLEOTIDE SEQUENCE [LARGE SCALE GENOMIC DNA]</scope>
</reference>
<dbReference type="AlphaFoldDB" id="A0A1F6LKF8"/>
<name>A0A1F6LKF8_9BACT</name>
<sequence>MTKKILPQYKKLLSRKVNAIVHFNDVFSDQSVDFDAELTAIIRNLGNLSDKTYPIGNNLYQAEYGLNLLSDLLTEQKRIIQLVKKQKGKQVSKQFTEGTIISIANCAPRSKEATANGKNGNDFHLAITDDLLEIYCVPISTLKTLETRNKILALYKIPNEKIPTTDGQKEQFRSSIITTTRYFPNILEPIFQYKNREELLKAKKLGKHPNIIETQTKDIEFAYADKFGNVRISVKDSLDLNKKINDCKKVQIQIGKSEPLVLYYTKSLKEIPENEIGLYENIADKKDNESKAGYWEIVKKTNNPNTEESNAYALLKALSKDLRNDEITIKPTS</sequence>
<protein>
    <submittedName>
        <fullName evidence="1">Uncharacterized protein</fullName>
    </submittedName>
</protein>
<comment type="caution">
    <text evidence="1">The sequence shown here is derived from an EMBL/GenBank/DDBJ whole genome shotgun (WGS) entry which is preliminary data.</text>
</comment>
<evidence type="ECO:0000313" key="1">
    <source>
        <dbReference type="EMBL" id="OGH59871.1"/>
    </source>
</evidence>
<organism evidence="1 2">
    <name type="scientific">Candidatus Magasanikbacteria bacterium RIFCSPHIGHO2_01_FULL_33_34</name>
    <dbReference type="NCBI Taxonomy" id="1798671"/>
    <lineage>
        <taxon>Bacteria</taxon>
        <taxon>Candidatus Magasanikiibacteriota</taxon>
    </lineage>
</organism>
<gene>
    <name evidence="1" type="ORF">A2725_02555</name>
</gene>
<proteinExistence type="predicted"/>
<accession>A0A1F6LKF8</accession>
<dbReference type="EMBL" id="MFPS01000006">
    <property type="protein sequence ID" value="OGH59871.1"/>
    <property type="molecule type" value="Genomic_DNA"/>
</dbReference>
<evidence type="ECO:0000313" key="2">
    <source>
        <dbReference type="Proteomes" id="UP000177067"/>
    </source>
</evidence>
<dbReference type="Proteomes" id="UP000177067">
    <property type="component" value="Unassembled WGS sequence"/>
</dbReference>